<dbReference type="Proteomes" id="UP000218785">
    <property type="component" value="Chromosome"/>
</dbReference>
<proteinExistence type="predicted"/>
<gene>
    <name evidence="1" type="ORF">NIES37_42750</name>
</gene>
<evidence type="ECO:0000313" key="1">
    <source>
        <dbReference type="EMBL" id="BAZ00286.1"/>
    </source>
</evidence>
<dbReference type="AlphaFoldDB" id="A0A1Z4N3K9"/>
<evidence type="ECO:0000313" key="2">
    <source>
        <dbReference type="Proteomes" id="UP000218785"/>
    </source>
</evidence>
<accession>A0A1Z4N3K9</accession>
<organism evidence="1 2">
    <name type="scientific">Tolypothrix tenuis PCC 7101</name>
    <dbReference type="NCBI Taxonomy" id="231146"/>
    <lineage>
        <taxon>Bacteria</taxon>
        <taxon>Bacillati</taxon>
        <taxon>Cyanobacteriota</taxon>
        <taxon>Cyanophyceae</taxon>
        <taxon>Nostocales</taxon>
        <taxon>Tolypothrichaceae</taxon>
        <taxon>Tolypothrix</taxon>
    </lineage>
</organism>
<reference evidence="1 2" key="1">
    <citation type="submission" date="2017-06" db="EMBL/GenBank/DDBJ databases">
        <title>Genome sequencing of cyanobaciteial culture collection at National Institute for Environmental Studies (NIES).</title>
        <authorList>
            <person name="Hirose Y."/>
            <person name="Shimura Y."/>
            <person name="Fujisawa T."/>
            <person name="Nakamura Y."/>
            <person name="Kawachi M."/>
        </authorList>
    </citation>
    <scope>NUCLEOTIDE SEQUENCE [LARGE SCALE GENOMIC DNA]</scope>
    <source>
        <strain evidence="1 2">NIES-37</strain>
    </source>
</reference>
<keyword evidence="2" id="KW-1185">Reference proteome</keyword>
<dbReference type="EMBL" id="AP018248">
    <property type="protein sequence ID" value="BAZ00286.1"/>
    <property type="molecule type" value="Genomic_DNA"/>
</dbReference>
<sequence length="70" mass="8614">MKILKIGSFNNLLPEMPHYWNYQDYGELIIPNLQGIQWSFYYRLVKLIWAIKETHICRRFYRHIAPHFTS</sequence>
<dbReference type="KEGG" id="ttq:NIES37_42750"/>
<protein>
    <submittedName>
        <fullName evidence="1">Two-component response regulator</fullName>
    </submittedName>
</protein>
<name>A0A1Z4N3K9_9CYAN</name>